<keyword evidence="2" id="KW-0433">Leucine-rich repeat</keyword>
<evidence type="ECO:0000313" key="11">
    <source>
        <dbReference type="Proteomes" id="UP001141806"/>
    </source>
</evidence>
<dbReference type="InterPro" id="IPR036390">
    <property type="entry name" value="WH_DNA-bd_sf"/>
</dbReference>
<dbReference type="InterPro" id="IPR055414">
    <property type="entry name" value="LRR_R13L4/SHOC2-like"/>
</dbReference>
<dbReference type="EMBL" id="JAMYWD010000010">
    <property type="protein sequence ID" value="KAJ4958584.1"/>
    <property type="molecule type" value="Genomic_DNA"/>
</dbReference>
<reference evidence="10" key="1">
    <citation type="journal article" date="2023" name="Plant J.">
        <title>The genome of the king protea, Protea cynaroides.</title>
        <authorList>
            <person name="Chang J."/>
            <person name="Duong T.A."/>
            <person name="Schoeman C."/>
            <person name="Ma X."/>
            <person name="Roodt D."/>
            <person name="Barker N."/>
            <person name="Li Z."/>
            <person name="Van de Peer Y."/>
            <person name="Mizrachi E."/>
        </authorList>
    </citation>
    <scope>NUCLEOTIDE SEQUENCE</scope>
    <source>
        <tissue evidence="10">Young leaves</tissue>
    </source>
</reference>
<dbReference type="Gene3D" id="3.40.50.10140">
    <property type="entry name" value="Toll/interleukin-1 receptor homology (TIR) domain"/>
    <property type="match status" value="1"/>
</dbReference>
<keyword evidence="11" id="KW-1185">Reference proteome</keyword>
<dbReference type="Gene3D" id="3.80.10.10">
    <property type="entry name" value="Ribonuclease Inhibitor"/>
    <property type="match status" value="2"/>
</dbReference>
<comment type="catalytic activity">
    <reaction evidence="7">
        <text>NAD(+) + H2O = ADP-D-ribose + nicotinamide + H(+)</text>
        <dbReference type="Rhea" id="RHEA:16301"/>
        <dbReference type="ChEBI" id="CHEBI:15377"/>
        <dbReference type="ChEBI" id="CHEBI:15378"/>
        <dbReference type="ChEBI" id="CHEBI:17154"/>
        <dbReference type="ChEBI" id="CHEBI:57540"/>
        <dbReference type="ChEBI" id="CHEBI:57967"/>
        <dbReference type="EC" id="3.2.2.6"/>
    </reaction>
    <physiologicalReaction direction="left-to-right" evidence="7">
        <dbReference type="Rhea" id="RHEA:16302"/>
    </physiologicalReaction>
</comment>
<evidence type="ECO:0000256" key="3">
    <source>
        <dbReference type="ARBA" id="ARBA00022737"/>
    </source>
</evidence>
<dbReference type="GO" id="GO:0006952">
    <property type="term" value="P:defense response"/>
    <property type="evidence" value="ECO:0007669"/>
    <property type="project" value="UniProtKB-KW"/>
</dbReference>
<evidence type="ECO:0000313" key="10">
    <source>
        <dbReference type="EMBL" id="KAJ4958584.1"/>
    </source>
</evidence>
<dbReference type="SUPFAM" id="SSF52058">
    <property type="entry name" value="L domain-like"/>
    <property type="match status" value="1"/>
</dbReference>
<gene>
    <name evidence="10" type="ORF">NE237_025695</name>
</gene>
<dbReference type="GO" id="GO:0061809">
    <property type="term" value="F:NAD+ nucleosidase activity, cyclic ADP-ribose generating"/>
    <property type="evidence" value="ECO:0007669"/>
    <property type="project" value="UniProtKB-EC"/>
</dbReference>
<dbReference type="InterPro" id="IPR044974">
    <property type="entry name" value="Disease_R_plants"/>
</dbReference>
<keyword evidence="3" id="KW-0677">Repeat</keyword>
<dbReference type="Pfam" id="PF00931">
    <property type="entry name" value="NB-ARC"/>
    <property type="match status" value="1"/>
</dbReference>
<feature type="compositionally biased region" description="Basic and acidic residues" evidence="8">
    <location>
        <begin position="1111"/>
        <end position="1125"/>
    </location>
</feature>
<dbReference type="Gene3D" id="1.10.8.430">
    <property type="entry name" value="Helical domain of apoptotic protease-activating factors"/>
    <property type="match status" value="1"/>
</dbReference>
<dbReference type="InterPro" id="IPR032675">
    <property type="entry name" value="LRR_dom_sf"/>
</dbReference>
<dbReference type="GO" id="GO:0051707">
    <property type="term" value="P:response to other organism"/>
    <property type="evidence" value="ECO:0007669"/>
    <property type="project" value="UniProtKB-ARBA"/>
</dbReference>
<keyword evidence="5" id="KW-0611">Plant defense</keyword>
<dbReference type="Pfam" id="PF01582">
    <property type="entry name" value="TIR"/>
    <property type="match status" value="1"/>
</dbReference>
<name>A0A9Q0H7I5_9MAGN</name>
<dbReference type="Gene3D" id="3.40.50.300">
    <property type="entry name" value="P-loop containing nucleotide triphosphate hydrolases"/>
    <property type="match status" value="1"/>
</dbReference>
<sequence>MASSDLAQQPSSSSSTPTSRWSLDVFLSFRGLDTRENFTKDLYPALIQKGIHTFRDDDELRRGEDIGSELIKAIEESRIAIVIFSENYASSKWCLDELARIMECREKNGQLVLPVFYKIDPVVVMRQTGSFEKFFIKHESRYDTEKVLKWRAVLTEAAKLSGFNSEDVPAGHTTFIQSIVEAVSTKLNQMHLNIAVYPVAIDSRVKHMHFLLNLGSYDVPIIIGIHGMGGMGKTTIAKAIYNEVFHKFEGSSFLANVRQASEQPNGLVHLQEQLLSDILMNINLNRGNADSEIILMEDRLCQKRVLIVLDDVDQAEQLNNLAGMRDWFGPGSRIIITTRDEKLLNDFGVDEKYEAKELNPEQSLELFSWHAFRKDKPVEDYEELSNGVVRYVGGIPLALEMLGSFLYDKKSISEWKSALEKLKVHPLNQLKNRLLNDVKEMDIFLDIACFFIGMDKDYAMTILDGCHPDLEDGISALTQRSIVTVNENNEFIMRDLLRDMGREIVRERSPKDPGKRSRLWSHDDAYDVLTRATGTEAVEGLILNYPGSREVKLSTEAFAKMSKLRLLQLNDVPPLTGSYEHFSEELIWLCWRGFPLKDIPVKFRLDNLLVLDMQHSSLKMVWKETKFLKRLKILKLSHSSHLTRTPDFSGFPSLEKLILEGCTSLVEVHQSIGHLNRLVLLNLKDCKNLKNLPDSISKLKALESLILTGCSKLDKLPENLEEMDSLTELFADEIAIEKLPSSIGLLKNLRSLSLKGCKGPPSKSWLSSFWPWGSLISPHSITLLPASFVGLCSLKILILEDCNLSEDAIPIDLQRLSSLQELALGKNNFSSLSTSINLLSQLRVLDLQNCTKLQSLPELPSSLSIVNASSCICMERLPDLSNLHNFRSLVFINCHKLIEIQTKSSRKNLLQGLFGHGMKLDIFLPGDEVPEWFTHQCLGSSTSFEVPLSNHNILGLTLCAVYAADEDANMFAPLFDGDKHTSPPSAKINIASNDDMAYYYPNVKDIHITRQDHTWVCHVPCTEFRNQLEGGAQIEVSIEIGEPLKVKKCGIYIQCQEINGKLPQPSHEEAIQYASVVNGDRSAVAKLKTKTKRGHNDNEAGPSNGTGNEDQETRRLRTEFDPTIY</sequence>
<dbReference type="SUPFAM" id="SSF52200">
    <property type="entry name" value="Toll/Interleukin receptor TIR domain"/>
    <property type="match status" value="1"/>
</dbReference>
<evidence type="ECO:0000256" key="4">
    <source>
        <dbReference type="ARBA" id="ARBA00022801"/>
    </source>
</evidence>
<keyword evidence="6" id="KW-0520">NAD</keyword>
<dbReference type="InterPro" id="IPR058192">
    <property type="entry name" value="WHD_ROQ1-like"/>
</dbReference>
<accession>A0A9Q0H7I5</accession>
<evidence type="ECO:0000256" key="2">
    <source>
        <dbReference type="ARBA" id="ARBA00022614"/>
    </source>
</evidence>
<dbReference type="PRINTS" id="PR00364">
    <property type="entry name" value="DISEASERSIST"/>
</dbReference>
<evidence type="ECO:0000256" key="6">
    <source>
        <dbReference type="ARBA" id="ARBA00023027"/>
    </source>
</evidence>
<dbReference type="SUPFAM" id="SSF46785">
    <property type="entry name" value="Winged helix' DNA-binding domain"/>
    <property type="match status" value="1"/>
</dbReference>
<dbReference type="Pfam" id="PF23598">
    <property type="entry name" value="LRR_14"/>
    <property type="match status" value="1"/>
</dbReference>
<protein>
    <recommendedName>
        <fullName evidence="1">ADP-ribosyl cyclase/cyclic ADP-ribose hydrolase</fullName>
        <ecNumber evidence="1">3.2.2.6</ecNumber>
    </recommendedName>
</protein>
<dbReference type="GO" id="GO:0007165">
    <property type="term" value="P:signal transduction"/>
    <property type="evidence" value="ECO:0007669"/>
    <property type="project" value="InterPro"/>
</dbReference>
<dbReference type="InterPro" id="IPR027417">
    <property type="entry name" value="P-loop_NTPase"/>
</dbReference>
<dbReference type="Proteomes" id="UP001141806">
    <property type="component" value="Unassembled WGS sequence"/>
</dbReference>
<dbReference type="EC" id="3.2.2.6" evidence="1"/>
<organism evidence="10 11">
    <name type="scientific">Protea cynaroides</name>
    <dbReference type="NCBI Taxonomy" id="273540"/>
    <lineage>
        <taxon>Eukaryota</taxon>
        <taxon>Viridiplantae</taxon>
        <taxon>Streptophyta</taxon>
        <taxon>Embryophyta</taxon>
        <taxon>Tracheophyta</taxon>
        <taxon>Spermatophyta</taxon>
        <taxon>Magnoliopsida</taxon>
        <taxon>Proteales</taxon>
        <taxon>Proteaceae</taxon>
        <taxon>Protea</taxon>
    </lineage>
</organism>
<proteinExistence type="predicted"/>
<dbReference type="GO" id="GO:0043531">
    <property type="term" value="F:ADP binding"/>
    <property type="evidence" value="ECO:0007669"/>
    <property type="project" value="InterPro"/>
</dbReference>
<dbReference type="InterPro" id="IPR035897">
    <property type="entry name" value="Toll_tir_struct_dom_sf"/>
</dbReference>
<dbReference type="Pfam" id="PF23282">
    <property type="entry name" value="WHD_ROQ1"/>
    <property type="match status" value="1"/>
</dbReference>
<dbReference type="OrthoDB" id="1901675at2759"/>
<feature type="domain" description="TIR" evidence="9">
    <location>
        <begin position="21"/>
        <end position="187"/>
    </location>
</feature>
<dbReference type="PANTHER" id="PTHR11017">
    <property type="entry name" value="LEUCINE-RICH REPEAT-CONTAINING PROTEIN"/>
    <property type="match status" value="1"/>
</dbReference>
<dbReference type="FunFam" id="3.40.50.10140:FF:000007">
    <property type="entry name" value="Disease resistance protein (TIR-NBS-LRR class)"/>
    <property type="match status" value="1"/>
</dbReference>
<dbReference type="PANTHER" id="PTHR11017:SF271">
    <property type="entry name" value="DISEASE RESISTANCE PROTEIN (TIR-NBS-LRR CLASS) FAMILY"/>
    <property type="match status" value="1"/>
</dbReference>
<dbReference type="InterPro" id="IPR045344">
    <property type="entry name" value="C-JID"/>
</dbReference>
<dbReference type="InterPro" id="IPR002182">
    <property type="entry name" value="NB-ARC"/>
</dbReference>
<evidence type="ECO:0000256" key="8">
    <source>
        <dbReference type="SAM" id="MobiDB-lite"/>
    </source>
</evidence>
<evidence type="ECO:0000256" key="1">
    <source>
        <dbReference type="ARBA" id="ARBA00011982"/>
    </source>
</evidence>
<keyword evidence="4" id="KW-0378">Hydrolase</keyword>
<dbReference type="InterPro" id="IPR042197">
    <property type="entry name" value="Apaf_helical"/>
</dbReference>
<dbReference type="InterPro" id="IPR000157">
    <property type="entry name" value="TIR_dom"/>
</dbReference>
<dbReference type="Pfam" id="PF20160">
    <property type="entry name" value="C-JID"/>
    <property type="match status" value="1"/>
</dbReference>
<feature type="region of interest" description="Disordered" evidence="8">
    <location>
        <begin position="1087"/>
        <end position="1125"/>
    </location>
</feature>
<evidence type="ECO:0000259" key="9">
    <source>
        <dbReference type="PROSITE" id="PS50104"/>
    </source>
</evidence>
<dbReference type="PROSITE" id="PS50104">
    <property type="entry name" value="TIR"/>
    <property type="match status" value="1"/>
</dbReference>
<dbReference type="SUPFAM" id="SSF52540">
    <property type="entry name" value="P-loop containing nucleoside triphosphate hydrolases"/>
    <property type="match status" value="1"/>
</dbReference>
<dbReference type="SMART" id="SM00255">
    <property type="entry name" value="TIR"/>
    <property type="match status" value="1"/>
</dbReference>
<evidence type="ECO:0000256" key="5">
    <source>
        <dbReference type="ARBA" id="ARBA00022821"/>
    </source>
</evidence>
<comment type="caution">
    <text evidence="10">The sequence shown here is derived from an EMBL/GenBank/DDBJ whole genome shotgun (WGS) entry which is preliminary data.</text>
</comment>
<evidence type="ECO:0000256" key="7">
    <source>
        <dbReference type="ARBA" id="ARBA00047304"/>
    </source>
</evidence>
<dbReference type="AlphaFoldDB" id="A0A9Q0H7I5"/>